<evidence type="ECO:0000313" key="2">
    <source>
        <dbReference type="EMBL" id="GAA4747882.1"/>
    </source>
</evidence>
<dbReference type="InterPro" id="IPR011528">
    <property type="entry name" value="NERD"/>
</dbReference>
<organism evidence="2 3">
    <name type="scientific">Nocardioides endophyticus</name>
    <dbReference type="NCBI Taxonomy" id="1353775"/>
    <lineage>
        <taxon>Bacteria</taxon>
        <taxon>Bacillati</taxon>
        <taxon>Actinomycetota</taxon>
        <taxon>Actinomycetes</taxon>
        <taxon>Propionibacteriales</taxon>
        <taxon>Nocardioidaceae</taxon>
        <taxon>Nocardioides</taxon>
    </lineage>
</organism>
<protein>
    <recommendedName>
        <fullName evidence="1">NERD domain-containing protein</fullName>
    </recommendedName>
</protein>
<name>A0ABP8Z6G0_9ACTN</name>
<dbReference type="Proteomes" id="UP001499882">
    <property type="component" value="Unassembled WGS sequence"/>
</dbReference>
<keyword evidence="3" id="KW-1185">Reference proteome</keyword>
<dbReference type="EMBL" id="BAABKN010000023">
    <property type="protein sequence ID" value="GAA4747882.1"/>
    <property type="molecule type" value="Genomic_DNA"/>
</dbReference>
<reference evidence="3" key="1">
    <citation type="journal article" date="2019" name="Int. J. Syst. Evol. Microbiol.">
        <title>The Global Catalogue of Microorganisms (GCM) 10K type strain sequencing project: providing services to taxonomists for standard genome sequencing and annotation.</title>
        <authorList>
            <consortium name="The Broad Institute Genomics Platform"/>
            <consortium name="The Broad Institute Genome Sequencing Center for Infectious Disease"/>
            <person name="Wu L."/>
            <person name="Ma J."/>
        </authorList>
    </citation>
    <scope>NUCLEOTIDE SEQUENCE [LARGE SCALE GENOMIC DNA]</scope>
    <source>
        <strain evidence="3">JCM 18532</strain>
    </source>
</reference>
<evidence type="ECO:0000313" key="3">
    <source>
        <dbReference type="Proteomes" id="UP001499882"/>
    </source>
</evidence>
<gene>
    <name evidence="2" type="ORF">GCM10023350_36000</name>
</gene>
<evidence type="ECO:0000259" key="1">
    <source>
        <dbReference type="PROSITE" id="PS50965"/>
    </source>
</evidence>
<dbReference type="RefSeq" id="WP_345528302.1">
    <property type="nucleotide sequence ID" value="NZ_BAABKN010000023.1"/>
</dbReference>
<proteinExistence type="predicted"/>
<dbReference type="Pfam" id="PF08378">
    <property type="entry name" value="NERD"/>
    <property type="match status" value="1"/>
</dbReference>
<sequence length="286" mass="31294">MASNEKQMKLRYAGVCRFCGAGLAVGTEAIYERSMKTIRCLDCSRAAQLVEVPAKRVPNRASVVEPVATAESIDVGIPGASARREGERRRVRRKTRVREKHPKLGGLILAATHDPQSTTAWMTGALGEERLGERLNEISSDTMRVLHDRRIPGTRANIDHIAVTPTGIYVIDAKKYKGRPSLRVEGGILRPRVEKLLVGSRDQTKLVDGVIKQVDIVCSIVGDDVPVTGVLCFIEADWPLLGGSFRARGVEVLWPKKFYPRLTADGAFASQVDALHRKLAAALPLA</sequence>
<accession>A0ABP8Z6G0</accession>
<feature type="domain" description="NERD" evidence="1">
    <location>
        <begin position="123"/>
        <end position="230"/>
    </location>
</feature>
<comment type="caution">
    <text evidence="2">The sequence shown here is derived from an EMBL/GenBank/DDBJ whole genome shotgun (WGS) entry which is preliminary data.</text>
</comment>
<dbReference type="PROSITE" id="PS50965">
    <property type="entry name" value="NERD"/>
    <property type="match status" value="1"/>
</dbReference>